<keyword evidence="3" id="KW-1185">Reference proteome</keyword>
<sequence length="90" mass="9899">MFPTSLYTGILTLIVAGKAANACSPPWPEPRCFSEPSRSATNPEDPHQMLRLAAAASLRIKRFSNVYVTIHHYEGEQGHESSSTPWLADS</sequence>
<name>A0A316W5R3_9BASI</name>
<dbReference type="AlphaFoldDB" id="A0A316W5R3"/>
<feature type="signal peptide" evidence="1">
    <location>
        <begin position="1"/>
        <end position="22"/>
    </location>
</feature>
<evidence type="ECO:0008006" key="4">
    <source>
        <dbReference type="Google" id="ProtNLM"/>
    </source>
</evidence>
<evidence type="ECO:0000313" key="2">
    <source>
        <dbReference type="EMBL" id="PWN45300.1"/>
    </source>
</evidence>
<dbReference type="GeneID" id="37034914"/>
<reference evidence="2 3" key="1">
    <citation type="journal article" date="2018" name="Mol. Biol. Evol.">
        <title>Broad Genomic Sampling Reveals a Smut Pathogenic Ancestry of the Fungal Clade Ustilaginomycotina.</title>
        <authorList>
            <person name="Kijpornyongpan T."/>
            <person name="Mondo S.J."/>
            <person name="Barry K."/>
            <person name="Sandor L."/>
            <person name="Lee J."/>
            <person name="Lipzen A."/>
            <person name="Pangilinan J."/>
            <person name="LaButti K."/>
            <person name="Hainaut M."/>
            <person name="Henrissat B."/>
            <person name="Grigoriev I.V."/>
            <person name="Spatafora J.W."/>
            <person name="Aime M.C."/>
        </authorList>
    </citation>
    <scope>NUCLEOTIDE SEQUENCE [LARGE SCALE GENOMIC DNA]</scope>
    <source>
        <strain evidence="2 3">MCA 4658</strain>
    </source>
</reference>
<organism evidence="2 3">
    <name type="scientific">Ceraceosorus guamensis</name>
    <dbReference type="NCBI Taxonomy" id="1522189"/>
    <lineage>
        <taxon>Eukaryota</taxon>
        <taxon>Fungi</taxon>
        <taxon>Dikarya</taxon>
        <taxon>Basidiomycota</taxon>
        <taxon>Ustilaginomycotina</taxon>
        <taxon>Exobasidiomycetes</taxon>
        <taxon>Ceraceosorales</taxon>
        <taxon>Ceraceosoraceae</taxon>
        <taxon>Ceraceosorus</taxon>
    </lineage>
</organism>
<proteinExistence type="predicted"/>
<feature type="chain" id="PRO_5016284897" description="Secreted protein" evidence="1">
    <location>
        <begin position="23"/>
        <end position="90"/>
    </location>
</feature>
<dbReference type="Proteomes" id="UP000245783">
    <property type="component" value="Unassembled WGS sequence"/>
</dbReference>
<dbReference type="RefSeq" id="XP_025372460.1">
    <property type="nucleotide sequence ID" value="XM_025513044.1"/>
</dbReference>
<protein>
    <recommendedName>
        <fullName evidence="4">Secreted protein</fullName>
    </recommendedName>
</protein>
<dbReference type="InParanoid" id="A0A316W5R3"/>
<evidence type="ECO:0000256" key="1">
    <source>
        <dbReference type="SAM" id="SignalP"/>
    </source>
</evidence>
<gene>
    <name evidence="2" type="ORF">IE81DRAFT_320486</name>
</gene>
<keyword evidence="1" id="KW-0732">Signal</keyword>
<accession>A0A316W5R3</accession>
<evidence type="ECO:0000313" key="3">
    <source>
        <dbReference type="Proteomes" id="UP000245783"/>
    </source>
</evidence>
<dbReference type="EMBL" id="KZ819356">
    <property type="protein sequence ID" value="PWN45300.1"/>
    <property type="molecule type" value="Genomic_DNA"/>
</dbReference>